<evidence type="ECO:0000256" key="1">
    <source>
        <dbReference type="SAM" id="MobiDB-lite"/>
    </source>
</evidence>
<feature type="region of interest" description="Disordered" evidence="1">
    <location>
        <begin position="79"/>
        <end position="122"/>
    </location>
</feature>
<comment type="caution">
    <text evidence="2">The sequence shown here is derived from an EMBL/GenBank/DDBJ whole genome shotgun (WGS) entry which is preliminary data.</text>
</comment>
<proteinExistence type="predicted"/>
<keyword evidence="3" id="KW-1185">Reference proteome</keyword>
<accession>A0ABQ5RNB4</accession>
<organism evidence="2 3">
    <name type="scientific">Volvox africanus</name>
    <dbReference type="NCBI Taxonomy" id="51714"/>
    <lineage>
        <taxon>Eukaryota</taxon>
        <taxon>Viridiplantae</taxon>
        <taxon>Chlorophyta</taxon>
        <taxon>core chlorophytes</taxon>
        <taxon>Chlorophyceae</taxon>
        <taxon>CS clade</taxon>
        <taxon>Chlamydomonadales</taxon>
        <taxon>Volvocaceae</taxon>
        <taxon>Volvox</taxon>
    </lineage>
</organism>
<reference evidence="2 3" key="1">
    <citation type="journal article" date="2023" name="IScience">
        <title>Expanded male sex-determining region conserved during the evolution of homothallism in the green alga Volvox.</title>
        <authorList>
            <person name="Yamamoto K."/>
            <person name="Matsuzaki R."/>
            <person name="Mahakham W."/>
            <person name="Heman W."/>
            <person name="Sekimoto H."/>
            <person name="Kawachi M."/>
            <person name="Minakuchi Y."/>
            <person name="Toyoda A."/>
            <person name="Nozaki H."/>
        </authorList>
    </citation>
    <scope>NUCLEOTIDE SEQUENCE [LARGE SCALE GENOMIC DNA]</scope>
    <source>
        <strain evidence="2 3">NIES-4468</strain>
    </source>
</reference>
<feature type="non-terminal residue" evidence="2">
    <location>
        <position position="1"/>
    </location>
</feature>
<feature type="region of interest" description="Disordered" evidence="1">
    <location>
        <begin position="194"/>
        <end position="226"/>
    </location>
</feature>
<gene>
    <name evidence="2" type="ORF">VaNZ11_000700</name>
</gene>
<evidence type="ECO:0000313" key="2">
    <source>
        <dbReference type="EMBL" id="GLI58916.1"/>
    </source>
</evidence>
<protein>
    <submittedName>
        <fullName evidence="2">Uncharacterized protein</fullName>
    </submittedName>
</protein>
<dbReference type="Proteomes" id="UP001165090">
    <property type="component" value="Unassembled WGS sequence"/>
</dbReference>
<evidence type="ECO:0000313" key="3">
    <source>
        <dbReference type="Proteomes" id="UP001165090"/>
    </source>
</evidence>
<name>A0ABQ5RNB4_9CHLO</name>
<sequence>TKTKLHNVIAQIHRRGCIAQLSLFRQCKGVHKLRYPGKPSIIAMDAGTLEAMFEHMFIRSAGSIGNPLRFCRGLGLDDSNDGIPAQSPPSFPRGKETDRPRASARFRSLNPRQGGPTARQTWPLSDIVNSSCHLGLLADLITREWPAKGDLGSSPADVDVVVALRPLPGAKTQIASAAHHGGSDDGQAHAVQGYRLRPGRGPQGPKDPWTPFQHQLHGHGHEGPGYGARHRALRRLQLQALHYARVSREAVIPRAA</sequence>
<dbReference type="EMBL" id="BSDZ01000003">
    <property type="protein sequence ID" value="GLI58916.1"/>
    <property type="molecule type" value="Genomic_DNA"/>
</dbReference>